<dbReference type="Pfam" id="PF01425">
    <property type="entry name" value="Amidase"/>
    <property type="match status" value="1"/>
</dbReference>
<accession>I4YKL6</accession>
<dbReference type="Proteomes" id="UP000003947">
    <property type="component" value="Unassembled WGS sequence"/>
</dbReference>
<evidence type="ECO:0000313" key="3">
    <source>
        <dbReference type="Proteomes" id="UP000003947"/>
    </source>
</evidence>
<dbReference type="InterPro" id="IPR036928">
    <property type="entry name" value="AS_sf"/>
</dbReference>
<proteinExistence type="predicted"/>
<gene>
    <name evidence="2" type="ORF">MicloDRAFT_00052210</name>
</gene>
<dbReference type="InterPro" id="IPR000120">
    <property type="entry name" value="Amidase"/>
</dbReference>
<dbReference type="AlphaFoldDB" id="I4YKL6"/>
<dbReference type="RefSeq" id="WP_009492241.1">
    <property type="nucleotide sequence ID" value="NZ_CP141048.1"/>
</dbReference>
<name>I4YKL6_9HYPH</name>
<organism evidence="2 3">
    <name type="scientific">Microvirga lotononidis</name>
    <dbReference type="NCBI Taxonomy" id="864069"/>
    <lineage>
        <taxon>Bacteria</taxon>
        <taxon>Pseudomonadati</taxon>
        <taxon>Pseudomonadota</taxon>
        <taxon>Alphaproteobacteria</taxon>
        <taxon>Hyphomicrobiales</taxon>
        <taxon>Methylobacteriaceae</taxon>
        <taxon>Microvirga</taxon>
    </lineage>
</organism>
<reference evidence="2 3" key="1">
    <citation type="submission" date="2012-02" db="EMBL/GenBank/DDBJ databases">
        <title>Improved High-Quality Draft sequence of Microvirga sp. WSM3557.</title>
        <authorList>
            <consortium name="US DOE Joint Genome Institute"/>
            <person name="Lucas S."/>
            <person name="Han J."/>
            <person name="Lapidus A."/>
            <person name="Cheng J.-F."/>
            <person name="Goodwin L."/>
            <person name="Pitluck S."/>
            <person name="Peters L."/>
            <person name="Zhang X."/>
            <person name="Detter J.C."/>
            <person name="Han C."/>
            <person name="Tapia R."/>
            <person name="Land M."/>
            <person name="Hauser L."/>
            <person name="Kyrpides N."/>
            <person name="Ivanova N."/>
            <person name="Pagani I."/>
            <person name="Brau L."/>
            <person name="Yates R."/>
            <person name="O'Hara G."/>
            <person name="Rui T."/>
            <person name="Howieson J."/>
            <person name="Reeve W."/>
            <person name="Woyke T."/>
        </authorList>
    </citation>
    <scope>NUCLEOTIDE SEQUENCE [LARGE SCALE GENOMIC DNA]</scope>
    <source>
        <strain evidence="2 3">WSM3557</strain>
    </source>
</reference>
<dbReference type="InterPro" id="IPR023631">
    <property type="entry name" value="Amidase_dom"/>
</dbReference>
<dbReference type="HOGENOM" id="CLU_009600_0_4_5"/>
<dbReference type="GO" id="GO:0016740">
    <property type="term" value="F:transferase activity"/>
    <property type="evidence" value="ECO:0007669"/>
    <property type="project" value="UniProtKB-KW"/>
</dbReference>
<dbReference type="EMBL" id="JH660647">
    <property type="protein sequence ID" value="EIM24508.1"/>
    <property type="molecule type" value="Genomic_DNA"/>
</dbReference>
<dbReference type="NCBIfam" id="NF005450">
    <property type="entry name" value="PRK07042.1"/>
    <property type="match status" value="1"/>
</dbReference>
<dbReference type="PANTHER" id="PTHR11895">
    <property type="entry name" value="TRANSAMIDASE"/>
    <property type="match status" value="1"/>
</dbReference>
<dbReference type="STRING" id="864069.MicloDRAFT_00052210"/>
<evidence type="ECO:0000313" key="2">
    <source>
        <dbReference type="EMBL" id="EIM24508.1"/>
    </source>
</evidence>
<feature type="domain" description="Amidase" evidence="1">
    <location>
        <begin position="73"/>
        <end position="489"/>
    </location>
</feature>
<dbReference type="eggNOG" id="COG0154">
    <property type="taxonomic scope" value="Bacteria"/>
</dbReference>
<dbReference type="PATRIC" id="fig|864069.3.peg.5619"/>
<keyword evidence="3" id="KW-1185">Reference proteome</keyword>
<protein>
    <submittedName>
        <fullName evidence="2">Amidase, Asp-tRNAAsn/Glu-tRNAGln amidotransferase A subunit</fullName>
    </submittedName>
</protein>
<dbReference type="Gene3D" id="3.90.1300.10">
    <property type="entry name" value="Amidase signature (AS) domain"/>
    <property type="match status" value="1"/>
</dbReference>
<evidence type="ECO:0000259" key="1">
    <source>
        <dbReference type="Pfam" id="PF01425"/>
    </source>
</evidence>
<dbReference type="PANTHER" id="PTHR11895:SF173">
    <property type="entry name" value="GLUTAMYL-TRNA AMIDOTRANSFERASE SUBUNIT A"/>
    <property type="match status" value="1"/>
</dbReference>
<keyword evidence="2" id="KW-0808">Transferase</keyword>
<sequence>MAWAYAHDRRENQFTGFMEGPSIAAGRFREETFALSTSSSSYQTRGSAPDDLAEWSASDLLDAYARKVVSPVDVTKAVIARIDAYEPRLQALYAYDPDAALRDARASEQRWMSGEARALDGVPATIKENIATKGTPVPLGTAARPLTPAAEDAPAAARLREDGVVILAKTTMPDYGMLSSGLSSFHPLARNPWDLSKNPGGSSAGAGAAAAAGYGPFHIGTDIGGSIRLPASWCGVFGLKPSFGRIPIDPTYYGRVAGPMTRTVRDAALMMRSLTRPDMRDPMSLPYQDLPWLDLDIDVKGLTIGVMMQAGIGMPLDPEVRAAVDSAARALQEAGAIIEDVPPFITREMLDGLDDFWRQRAWMDMAPLSDEERGKILPYILQWAEGGKDLTGAEVYSGMNQMMVMRHAAVAATHRFDFVISPVAPCVAYPAELASPIHNPEEPFEHIGYTVAFNMSDQPASSVNAGFTKAGLPIGLQIIGRRFDDVGVLRLSQAWETICADKRPWPTLR</sequence>
<dbReference type="SUPFAM" id="SSF75304">
    <property type="entry name" value="Amidase signature (AS) enzymes"/>
    <property type="match status" value="1"/>
</dbReference>